<dbReference type="EMBL" id="KQ257454">
    <property type="protein sequence ID" value="KND01746.1"/>
    <property type="molecule type" value="Genomic_DNA"/>
</dbReference>
<dbReference type="GO" id="GO:0042500">
    <property type="term" value="F:aspartic endopeptidase activity, intramembrane cleaving"/>
    <property type="evidence" value="ECO:0007669"/>
    <property type="project" value="InterPro"/>
</dbReference>
<feature type="transmembrane region" description="Helical" evidence="18">
    <location>
        <begin position="343"/>
        <end position="361"/>
    </location>
</feature>
<dbReference type="InterPro" id="IPR001108">
    <property type="entry name" value="Peptidase_A22A"/>
</dbReference>
<keyword evidence="8" id="KW-0256">Endoplasmic reticulum</keyword>
<evidence type="ECO:0000256" key="12">
    <source>
        <dbReference type="ARBA" id="ARBA00023034"/>
    </source>
</evidence>
<dbReference type="GO" id="GO:0008270">
    <property type="term" value="F:zinc ion binding"/>
    <property type="evidence" value="ECO:0007669"/>
    <property type="project" value="UniProtKB-KW"/>
</dbReference>
<dbReference type="PANTHER" id="PTHR10202:SF13">
    <property type="entry name" value="PRESENILIN HOMOLOG"/>
    <property type="match status" value="1"/>
</dbReference>
<dbReference type="GO" id="GO:0044351">
    <property type="term" value="P:macropinocytosis"/>
    <property type="evidence" value="ECO:0007669"/>
    <property type="project" value="UniProtKB-ARBA"/>
</dbReference>
<evidence type="ECO:0000313" key="21">
    <source>
        <dbReference type="Proteomes" id="UP000053201"/>
    </source>
</evidence>
<evidence type="ECO:0000256" key="16">
    <source>
        <dbReference type="PROSITE-ProRule" id="PRU00134"/>
    </source>
</evidence>
<dbReference type="AlphaFoldDB" id="A0A0L0HJV5"/>
<dbReference type="Pfam" id="PF01080">
    <property type="entry name" value="Presenilin"/>
    <property type="match status" value="1"/>
</dbReference>
<keyword evidence="12" id="KW-0333">Golgi apparatus</keyword>
<comment type="subunit">
    <text evidence="15">Homodimer. Component of the gamma-secretase complex, a complex composed of a presenilin homodimer, nicastrin, aph1 and pen2.</text>
</comment>
<dbReference type="GO" id="GO:0000139">
    <property type="term" value="C:Golgi membrane"/>
    <property type="evidence" value="ECO:0007669"/>
    <property type="project" value="UniProtKB-SubCell"/>
</dbReference>
<dbReference type="GeneID" id="27687050"/>
<accession>A0A0L0HJV5</accession>
<evidence type="ECO:0000256" key="3">
    <source>
        <dbReference type="ARBA" id="ARBA00008604"/>
    </source>
</evidence>
<reference evidence="20 21" key="1">
    <citation type="submission" date="2009-08" db="EMBL/GenBank/DDBJ databases">
        <title>The Genome Sequence of Spizellomyces punctatus strain DAOM BR117.</title>
        <authorList>
            <consortium name="The Broad Institute Genome Sequencing Platform"/>
            <person name="Russ C."/>
            <person name="Cuomo C."/>
            <person name="Shea T."/>
            <person name="Young S.K."/>
            <person name="Zeng Q."/>
            <person name="Koehrsen M."/>
            <person name="Haas B."/>
            <person name="Borodovsky M."/>
            <person name="Guigo R."/>
            <person name="Alvarado L."/>
            <person name="Berlin A."/>
            <person name="Bochicchio J."/>
            <person name="Borenstein D."/>
            <person name="Chapman S."/>
            <person name="Chen Z."/>
            <person name="Engels R."/>
            <person name="Freedman E."/>
            <person name="Gellesch M."/>
            <person name="Goldberg J."/>
            <person name="Griggs A."/>
            <person name="Gujja S."/>
            <person name="Heiman D."/>
            <person name="Hepburn T."/>
            <person name="Howarth C."/>
            <person name="Jen D."/>
            <person name="Larson L."/>
            <person name="Lewis B."/>
            <person name="Mehta T."/>
            <person name="Park D."/>
            <person name="Pearson M."/>
            <person name="Roberts A."/>
            <person name="Saif S."/>
            <person name="Shenoy N."/>
            <person name="Sisk P."/>
            <person name="Stolte C."/>
            <person name="Sykes S."/>
            <person name="Thomson T."/>
            <person name="Walk T."/>
            <person name="White J."/>
            <person name="Yandava C."/>
            <person name="Burger G."/>
            <person name="Gray M.W."/>
            <person name="Holland P.W.H."/>
            <person name="King N."/>
            <person name="Lang F.B.F."/>
            <person name="Roger A.J."/>
            <person name="Ruiz-Trillo I."/>
            <person name="Lander E."/>
            <person name="Nusbaum C."/>
        </authorList>
    </citation>
    <scope>NUCLEOTIDE SEQUENCE [LARGE SCALE GENOMIC DNA]</scope>
    <source>
        <strain evidence="20 21">DAOM BR117</strain>
    </source>
</reference>
<dbReference type="Gene3D" id="6.10.140.2220">
    <property type="match status" value="1"/>
</dbReference>
<name>A0A0L0HJV5_SPIPD</name>
<dbReference type="InParanoid" id="A0A0L0HJV5"/>
<dbReference type="GO" id="GO:0016485">
    <property type="term" value="P:protein processing"/>
    <property type="evidence" value="ECO:0007669"/>
    <property type="project" value="InterPro"/>
</dbReference>
<evidence type="ECO:0000256" key="13">
    <source>
        <dbReference type="ARBA" id="ARBA00023136"/>
    </source>
</evidence>
<comment type="similarity">
    <text evidence="3">Belongs to the peptidase A22A family.</text>
</comment>
<dbReference type="eggNOG" id="KOG2736">
    <property type="taxonomic scope" value="Eukaryota"/>
</dbReference>
<evidence type="ECO:0000256" key="15">
    <source>
        <dbReference type="ARBA" id="ARBA00066080"/>
    </source>
</evidence>
<dbReference type="Proteomes" id="UP000053201">
    <property type="component" value="Unassembled WGS sequence"/>
</dbReference>
<feature type="compositionally biased region" description="Basic residues" evidence="17">
    <location>
        <begin position="120"/>
        <end position="131"/>
    </location>
</feature>
<organism evidence="20 21">
    <name type="scientific">Spizellomyces punctatus (strain DAOM BR117)</name>
    <dbReference type="NCBI Taxonomy" id="645134"/>
    <lineage>
        <taxon>Eukaryota</taxon>
        <taxon>Fungi</taxon>
        <taxon>Fungi incertae sedis</taxon>
        <taxon>Chytridiomycota</taxon>
        <taxon>Chytridiomycota incertae sedis</taxon>
        <taxon>Chytridiomycetes</taxon>
        <taxon>Spizellomycetales</taxon>
        <taxon>Spizellomycetaceae</taxon>
        <taxon>Spizellomyces</taxon>
    </lineage>
</organism>
<comment type="function">
    <text evidence="14">Probable catalytic subunit of the gamma-secretase complex, an endoprotease complex that catalyzes the intramembrane cleavage of integral membrane proteins such as Notch receptors. Requires the other members of the gamma-secretase complex to have a protease activity.</text>
</comment>
<keyword evidence="4 18" id="KW-0812">Transmembrane</keyword>
<dbReference type="FunFam" id="1.10.472.100:FF:000003">
    <property type="entry name" value="Presenilin"/>
    <property type="match status" value="1"/>
</dbReference>
<dbReference type="SMART" id="SM00730">
    <property type="entry name" value="PSN"/>
    <property type="match status" value="1"/>
</dbReference>
<dbReference type="InterPro" id="IPR002893">
    <property type="entry name" value="Znf_MYND"/>
</dbReference>
<feature type="transmembrane region" description="Helical" evidence="18">
    <location>
        <begin position="279"/>
        <end position="303"/>
    </location>
</feature>
<feature type="transmembrane region" description="Helical" evidence="18">
    <location>
        <begin position="591"/>
        <end position="618"/>
    </location>
</feature>
<dbReference type="GO" id="GO:0006509">
    <property type="term" value="P:membrane protein ectodomain proteolysis"/>
    <property type="evidence" value="ECO:0007669"/>
    <property type="project" value="TreeGrafter"/>
</dbReference>
<dbReference type="STRING" id="645134.A0A0L0HJV5"/>
<dbReference type="Pfam" id="PF01753">
    <property type="entry name" value="zf-MYND"/>
    <property type="match status" value="1"/>
</dbReference>
<keyword evidence="10" id="KW-0914">Notch signaling pathway</keyword>
<keyword evidence="9" id="KW-0862">Zinc</keyword>
<feature type="transmembrane region" description="Helical" evidence="18">
    <location>
        <begin position="624"/>
        <end position="646"/>
    </location>
</feature>
<gene>
    <name evidence="20" type="ORF">SPPG_03539</name>
</gene>
<dbReference type="PROSITE" id="PS50865">
    <property type="entry name" value="ZF_MYND_2"/>
    <property type="match status" value="1"/>
</dbReference>
<evidence type="ECO:0000256" key="10">
    <source>
        <dbReference type="ARBA" id="ARBA00022976"/>
    </source>
</evidence>
<feature type="region of interest" description="Disordered" evidence="17">
    <location>
        <begin position="548"/>
        <end position="567"/>
    </location>
</feature>
<evidence type="ECO:0000256" key="14">
    <source>
        <dbReference type="ARBA" id="ARBA00053367"/>
    </source>
</evidence>
<keyword evidence="5" id="KW-0479">Metal-binding</keyword>
<keyword evidence="13 18" id="KW-0472">Membrane</keyword>
<dbReference type="GO" id="GO:0005789">
    <property type="term" value="C:endoplasmic reticulum membrane"/>
    <property type="evidence" value="ECO:0007669"/>
    <property type="project" value="UniProtKB-SubCell"/>
</dbReference>
<protein>
    <recommendedName>
        <fullName evidence="19">MYND-type domain-containing protein</fullName>
    </recommendedName>
</protein>
<dbReference type="OrthoDB" id="432970at2759"/>
<dbReference type="OMA" id="WTTITFC"/>
<comment type="subcellular location">
    <subcellularLocation>
        <location evidence="1">Endoplasmic reticulum membrane</location>
        <topology evidence="1">Multi-pass membrane protein</topology>
    </subcellularLocation>
    <subcellularLocation>
        <location evidence="2">Golgi apparatus membrane</location>
        <topology evidence="2">Multi-pass membrane protein</topology>
    </subcellularLocation>
</comment>
<proteinExistence type="inferred from homology"/>
<dbReference type="RefSeq" id="XP_016609785.1">
    <property type="nucleotide sequence ID" value="XM_016751802.1"/>
</dbReference>
<evidence type="ECO:0000256" key="9">
    <source>
        <dbReference type="ARBA" id="ARBA00022833"/>
    </source>
</evidence>
<evidence type="ECO:0000256" key="5">
    <source>
        <dbReference type="ARBA" id="ARBA00022723"/>
    </source>
</evidence>
<sequence length="679" mass="73999">MANQQEDEAFNKPAQEEGTLGAHTTGNGDFPITTLCTVCGRPARYMCSLCGAQAQVYYCDPSCQTFDWNSGHKAVCAGMHNNGAAAVRETTLPNTSPAVSSAVSLANASSMASLDNTGRGRVRQRRRRVRGRGNVAQVINAETHFIDRIKGFFSRGSSQHQSTHSIQSIPPTIPTPTTLRTPDSHIVVPPRTSSSVENQEHPIMEPLTEEEKLEDLKFYMEQVYLIIKPVLCCIALSILWVKLTTESSPNFSTGIGETAAPPSTVGSTFGSDDKGNTSAFINALIILGQIVGATIVVVVLFYFNCMKILFGFFILVVTALLGTFGWTLGSELLISHNLALDQVTFWFFIWNMTAVGVLMIFYKGPLFLQQVYLVLMSSMMAYTLTKLPALTAWILLALLAVWDLIAVLCPFGPLRILVETSQNEEREIPALLYTVMVWMMATPGEPPSSTRDQSRVSDPAIIAPAPAYTPNARWSRGVESAVSSWTPLSEYGDERHLTDSSGQDVELDVRNSTGTEMIGVNNEVARGHQGNTPMPPTIPAALPSQGCRVTDGESRAPNDSEEEEEEAARGGLKLGLGDFVFYSVLVARAALFDWITTVTCTVAVLTGLNMTIFLLALYQKALPALPISIAFGILFYFVSSVTLTPFTNELVRRQDKIFIEGADTWLWVGKNGGGGMIYV</sequence>
<feature type="transmembrane region" description="Helical" evidence="18">
    <location>
        <begin position="308"/>
        <end position="328"/>
    </location>
</feature>
<dbReference type="InterPro" id="IPR042524">
    <property type="entry name" value="Presenilin_C"/>
</dbReference>
<evidence type="ECO:0000259" key="19">
    <source>
        <dbReference type="PROSITE" id="PS50865"/>
    </source>
</evidence>
<feature type="region of interest" description="Disordered" evidence="17">
    <location>
        <begin position="157"/>
        <end position="199"/>
    </location>
</feature>
<dbReference type="SUPFAM" id="SSF144232">
    <property type="entry name" value="HIT/MYND zinc finger-like"/>
    <property type="match status" value="1"/>
</dbReference>
<evidence type="ECO:0000256" key="1">
    <source>
        <dbReference type="ARBA" id="ARBA00004477"/>
    </source>
</evidence>
<evidence type="ECO:0000256" key="4">
    <source>
        <dbReference type="ARBA" id="ARBA00022692"/>
    </source>
</evidence>
<feature type="transmembrane region" description="Helical" evidence="18">
    <location>
        <begin position="223"/>
        <end position="241"/>
    </location>
</feature>
<evidence type="ECO:0000313" key="20">
    <source>
        <dbReference type="EMBL" id="KND01746.1"/>
    </source>
</evidence>
<dbReference type="PANTHER" id="PTHR10202">
    <property type="entry name" value="PRESENILIN"/>
    <property type="match status" value="1"/>
</dbReference>
<evidence type="ECO:0000256" key="18">
    <source>
        <dbReference type="SAM" id="Phobius"/>
    </source>
</evidence>
<dbReference type="VEuPathDB" id="FungiDB:SPPG_03539"/>
<evidence type="ECO:0000256" key="8">
    <source>
        <dbReference type="ARBA" id="ARBA00022824"/>
    </source>
</evidence>
<evidence type="ECO:0000256" key="7">
    <source>
        <dbReference type="ARBA" id="ARBA00022801"/>
    </source>
</evidence>
<dbReference type="Gene3D" id="1.10.472.100">
    <property type="entry name" value="Presenilin"/>
    <property type="match status" value="1"/>
</dbReference>
<evidence type="ECO:0000256" key="17">
    <source>
        <dbReference type="SAM" id="MobiDB-lite"/>
    </source>
</evidence>
<keyword evidence="21" id="KW-1185">Reference proteome</keyword>
<keyword evidence="7" id="KW-0378">Hydrolase</keyword>
<evidence type="ECO:0000256" key="6">
    <source>
        <dbReference type="ARBA" id="ARBA00022771"/>
    </source>
</evidence>
<dbReference type="InterPro" id="IPR006639">
    <property type="entry name" value="Preselin/SPP"/>
</dbReference>
<feature type="compositionally biased region" description="Low complexity" evidence="17">
    <location>
        <begin position="157"/>
        <end position="181"/>
    </location>
</feature>
<feature type="domain" description="MYND-type" evidence="19">
    <location>
        <begin position="36"/>
        <end position="76"/>
    </location>
</feature>
<dbReference type="GO" id="GO:0070765">
    <property type="term" value="C:gamma-secretase complex"/>
    <property type="evidence" value="ECO:0007669"/>
    <property type="project" value="TreeGrafter"/>
</dbReference>
<feature type="region of interest" description="Disordered" evidence="17">
    <location>
        <begin position="112"/>
        <end position="131"/>
    </location>
</feature>
<keyword evidence="6 16" id="KW-0863">Zinc-finger</keyword>
<feature type="transmembrane region" description="Helical" evidence="18">
    <location>
        <begin position="390"/>
        <end position="411"/>
    </location>
</feature>
<feature type="region of interest" description="Disordered" evidence="17">
    <location>
        <begin position="1"/>
        <end position="25"/>
    </location>
</feature>
<evidence type="ECO:0000256" key="2">
    <source>
        <dbReference type="ARBA" id="ARBA00004653"/>
    </source>
</evidence>
<keyword evidence="11 18" id="KW-1133">Transmembrane helix</keyword>
<evidence type="ECO:0000256" key="11">
    <source>
        <dbReference type="ARBA" id="ARBA00022989"/>
    </source>
</evidence>